<dbReference type="eggNOG" id="ENOG502S2HA">
    <property type="taxonomic scope" value="Eukaryota"/>
</dbReference>
<sequence length="252" mass="27840">MTGLRRWLALFCLLVLALPALAKDEIRIGILAYRPKPQMQAQWEPLAQAMNQAMPEYHFSVEIYDLDDLTAAVAARRIDLVLTNPGHYILMARRSGLSAPLATISSLEQGVPVSSFGGVIVARAESTDIDKLIDIRGKVAAFASFDSLGSYQMQAFELHLAGLRIPEDLKLLPIGLPQDKVLNAVLEGRADVGFVRSGVLEGLAREKKLDLSQFKIINSQHLPGFPTKVSTRLYPEWPFAAMPHANKNLQRE</sequence>
<feature type="non-terminal residue" evidence="5">
    <location>
        <position position="252"/>
    </location>
</feature>
<accession>B9TLZ6</accession>
<keyword evidence="6" id="KW-1185">Reference proteome</keyword>
<protein>
    <recommendedName>
        <fullName evidence="7">Phosphate/phosphite/phosphonate ABC transporter substrate-binding protein</fullName>
    </recommendedName>
</protein>
<dbReference type="AlphaFoldDB" id="B9TLZ6"/>
<evidence type="ECO:0000256" key="4">
    <source>
        <dbReference type="SAM" id="SignalP"/>
    </source>
</evidence>
<dbReference type="PANTHER" id="PTHR30024">
    <property type="entry name" value="ALIPHATIC SULFONATES-BINDING PROTEIN-RELATED"/>
    <property type="match status" value="1"/>
</dbReference>
<evidence type="ECO:0000256" key="3">
    <source>
        <dbReference type="ARBA" id="ARBA00022729"/>
    </source>
</evidence>
<evidence type="ECO:0008006" key="7">
    <source>
        <dbReference type="Google" id="ProtNLM"/>
    </source>
</evidence>
<dbReference type="SUPFAM" id="SSF53850">
    <property type="entry name" value="Periplasmic binding protein-like II"/>
    <property type="match status" value="1"/>
</dbReference>
<evidence type="ECO:0000313" key="6">
    <source>
        <dbReference type="Proteomes" id="UP000008311"/>
    </source>
</evidence>
<dbReference type="GO" id="GO:0009970">
    <property type="term" value="P:cellular response to sulfate starvation"/>
    <property type="evidence" value="ECO:0000318"/>
    <property type="project" value="GO_Central"/>
</dbReference>
<evidence type="ECO:0000313" key="5">
    <source>
        <dbReference type="EMBL" id="EEF23118.1"/>
    </source>
</evidence>
<gene>
    <name evidence="5" type="ORF">RCOM_2091110</name>
</gene>
<dbReference type="Pfam" id="PF12974">
    <property type="entry name" value="Phosphonate-bd"/>
    <property type="match status" value="1"/>
</dbReference>
<evidence type="ECO:0000256" key="2">
    <source>
        <dbReference type="ARBA" id="ARBA00010742"/>
    </source>
</evidence>
<dbReference type="Gene3D" id="3.40.190.10">
    <property type="entry name" value="Periplasmic binding protein-like II"/>
    <property type="match status" value="2"/>
</dbReference>
<name>B9TLZ6_RICCO</name>
<organism evidence="5 6">
    <name type="scientific">Ricinus communis</name>
    <name type="common">Castor bean</name>
    <dbReference type="NCBI Taxonomy" id="3988"/>
    <lineage>
        <taxon>Eukaryota</taxon>
        <taxon>Viridiplantae</taxon>
        <taxon>Streptophyta</taxon>
        <taxon>Embryophyta</taxon>
        <taxon>Tracheophyta</taxon>
        <taxon>Spermatophyta</taxon>
        <taxon>Magnoliopsida</taxon>
        <taxon>eudicotyledons</taxon>
        <taxon>Gunneridae</taxon>
        <taxon>Pentapetalae</taxon>
        <taxon>rosids</taxon>
        <taxon>fabids</taxon>
        <taxon>Malpighiales</taxon>
        <taxon>Euphorbiaceae</taxon>
        <taxon>Acalyphoideae</taxon>
        <taxon>Acalypheae</taxon>
        <taxon>Ricinus</taxon>
    </lineage>
</organism>
<comment type="similarity">
    <text evidence="2">Belongs to the bacterial solute-binding protein SsuA/TauA family.</text>
</comment>
<feature type="chain" id="PRO_5002892497" description="Phosphate/phosphite/phosphonate ABC transporter substrate-binding protein" evidence="4">
    <location>
        <begin position="23"/>
        <end position="252"/>
    </location>
</feature>
<dbReference type="InParanoid" id="B9TLZ6"/>
<feature type="signal peptide" evidence="4">
    <location>
        <begin position="1"/>
        <end position="22"/>
    </location>
</feature>
<keyword evidence="3 4" id="KW-0732">Signal</keyword>
<comment type="subcellular location">
    <subcellularLocation>
        <location evidence="1">Periplasm</location>
    </subcellularLocation>
</comment>
<reference evidence="6" key="1">
    <citation type="journal article" date="2010" name="Nat. Biotechnol.">
        <title>Draft genome sequence of the oilseed species Ricinus communis.</title>
        <authorList>
            <person name="Chan A.P."/>
            <person name="Crabtree J."/>
            <person name="Zhao Q."/>
            <person name="Lorenzi H."/>
            <person name="Orvis J."/>
            <person name="Puiu D."/>
            <person name="Melake-Berhan A."/>
            <person name="Jones K.M."/>
            <person name="Redman J."/>
            <person name="Chen G."/>
            <person name="Cahoon E.B."/>
            <person name="Gedil M."/>
            <person name="Stanke M."/>
            <person name="Haas B.J."/>
            <person name="Wortman J.R."/>
            <person name="Fraser-Liggett C.M."/>
            <person name="Ravel J."/>
            <person name="Rabinowicz P.D."/>
        </authorList>
    </citation>
    <scope>NUCLEOTIDE SEQUENCE [LARGE SCALE GENOMIC DNA]</scope>
    <source>
        <strain evidence="6">cv. Hale</strain>
    </source>
</reference>
<proteinExistence type="inferred from homology"/>
<dbReference type="PANTHER" id="PTHR30024:SF47">
    <property type="entry name" value="TAURINE-BINDING PERIPLASMIC PROTEIN"/>
    <property type="match status" value="1"/>
</dbReference>
<dbReference type="Proteomes" id="UP000008311">
    <property type="component" value="Unassembled WGS sequence"/>
</dbReference>
<dbReference type="EMBL" id="EQ987759">
    <property type="protein sequence ID" value="EEF23118.1"/>
    <property type="molecule type" value="Genomic_DNA"/>
</dbReference>
<evidence type="ECO:0000256" key="1">
    <source>
        <dbReference type="ARBA" id="ARBA00004418"/>
    </source>
</evidence>